<evidence type="ECO:0000256" key="4">
    <source>
        <dbReference type="PROSITE-ProRule" id="PRU00175"/>
    </source>
</evidence>
<keyword evidence="3" id="KW-0862">Zinc</keyword>
<dbReference type="InterPro" id="IPR051834">
    <property type="entry name" value="RING_finger_E3_ligase"/>
</dbReference>
<dbReference type="PANTHER" id="PTHR45931:SF3">
    <property type="entry name" value="RING ZINC FINGER-CONTAINING PROTEIN"/>
    <property type="match status" value="1"/>
</dbReference>
<keyword evidence="1" id="KW-0479">Metal-binding</keyword>
<dbReference type="SMART" id="SM00184">
    <property type="entry name" value="RING"/>
    <property type="match status" value="1"/>
</dbReference>
<dbReference type="OrthoDB" id="8062037at2759"/>
<dbReference type="PROSITE" id="PS50089">
    <property type="entry name" value="ZF_RING_2"/>
    <property type="match status" value="1"/>
</dbReference>
<evidence type="ECO:0000313" key="7">
    <source>
        <dbReference type="EMBL" id="KAG6493202.1"/>
    </source>
</evidence>
<dbReference type="GO" id="GO:0008270">
    <property type="term" value="F:zinc ion binding"/>
    <property type="evidence" value="ECO:0007669"/>
    <property type="project" value="UniProtKB-KW"/>
</dbReference>
<evidence type="ECO:0000256" key="2">
    <source>
        <dbReference type="ARBA" id="ARBA00022771"/>
    </source>
</evidence>
<dbReference type="PANTHER" id="PTHR45931">
    <property type="entry name" value="SI:CH211-59O9.10"/>
    <property type="match status" value="1"/>
</dbReference>
<feature type="region of interest" description="Disordered" evidence="5">
    <location>
        <begin position="1"/>
        <end position="81"/>
    </location>
</feature>
<dbReference type="GO" id="GO:0061630">
    <property type="term" value="F:ubiquitin protein ligase activity"/>
    <property type="evidence" value="ECO:0007669"/>
    <property type="project" value="TreeGrafter"/>
</dbReference>
<dbReference type="InterPro" id="IPR001841">
    <property type="entry name" value="Znf_RING"/>
</dbReference>
<proteinExistence type="predicted"/>
<comment type="caution">
    <text evidence="7">The sequence shown here is derived from an EMBL/GenBank/DDBJ whole genome shotgun (WGS) entry which is preliminary data.</text>
</comment>
<dbReference type="GO" id="GO:0005634">
    <property type="term" value="C:nucleus"/>
    <property type="evidence" value="ECO:0007669"/>
    <property type="project" value="TreeGrafter"/>
</dbReference>
<protein>
    <recommendedName>
        <fullName evidence="6">RING-type domain-containing protein</fullName>
    </recommendedName>
</protein>
<keyword evidence="2 4" id="KW-0863">Zinc-finger</keyword>
<dbReference type="EMBL" id="JACMSC010000013">
    <property type="protein sequence ID" value="KAG6493202.1"/>
    <property type="molecule type" value="Genomic_DNA"/>
</dbReference>
<dbReference type="CDD" id="cd16454">
    <property type="entry name" value="RING-H2_PA-TM-RING"/>
    <property type="match status" value="1"/>
</dbReference>
<evidence type="ECO:0000259" key="6">
    <source>
        <dbReference type="PROSITE" id="PS50089"/>
    </source>
</evidence>
<dbReference type="Proteomes" id="UP000734854">
    <property type="component" value="Unassembled WGS sequence"/>
</dbReference>
<accession>A0A8J5KRY7</accession>
<evidence type="ECO:0000256" key="1">
    <source>
        <dbReference type="ARBA" id="ARBA00022723"/>
    </source>
</evidence>
<evidence type="ECO:0000256" key="5">
    <source>
        <dbReference type="SAM" id="MobiDB-lite"/>
    </source>
</evidence>
<keyword evidence="8" id="KW-1185">Reference proteome</keyword>
<name>A0A8J5KRY7_ZINOF</name>
<sequence>MLSASGLLYNWRSRAGRSHPNPDPPIDPLSADPTTDGDPHPRYPRRHPRRRRRLGDGPQLEPRRTPPAHPSTELNWLANQGDGDSTIGSSIYGASAGSTVDRLRLTRNDQLPGAVLQARARLQERLRGISPSGNSQTSLNSEMTRNEVAIIDEMRLMNLGEPQAESPVEWSESGSLQSNLRAETDDDVQYANRPSGLSLEAFSNLQREVFQDGEEGSIVGRAFLDCSICLEKFVEGEELIQLSCRHRFHPECLEPWVKTCGDCPYCRTTI</sequence>
<dbReference type="GO" id="GO:0006511">
    <property type="term" value="P:ubiquitin-dependent protein catabolic process"/>
    <property type="evidence" value="ECO:0007669"/>
    <property type="project" value="TreeGrafter"/>
</dbReference>
<dbReference type="Pfam" id="PF13639">
    <property type="entry name" value="zf-RING_2"/>
    <property type="match status" value="1"/>
</dbReference>
<evidence type="ECO:0000256" key="3">
    <source>
        <dbReference type="ARBA" id="ARBA00022833"/>
    </source>
</evidence>
<feature type="domain" description="RING-type" evidence="6">
    <location>
        <begin position="226"/>
        <end position="267"/>
    </location>
</feature>
<feature type="compositionally biased region" description="Basic residues" evidence="5">
    <location>
        <begin position="42"/>
        <end position="53"/>
    </location>
</feature>
<organism evidence="7 8">
    <name type="scientific">Zingiber officinale</name>
    <name type="common">Ginger</name>
    <name type="synonym">Amomum zingiber</name>
    <dbReference type="NCBI Taxonomy" id="94328"/>
    <lineage>
        <taxon>Eukaryota</taxon>
        <taxon>Viridiplantae</taxon>
        <taxon>Streptophyta</taxon>
        <taxon>Embryophyta</taxon>
        <taxon>Tracheophyta</taxon>
        <taxon>Spermatophyta</taxon>
        <taxon>Magnoliopsida</taxon>
        <taxon>Liliopsida</taxon>
        <taxon>Zingiberales</taxon>
        <taxon>Zingiberaceae</taxon>
        <taxon>Zingiber</taxon>
    </lineage>
</organism>
<gene>
    <name evidence="7" type="ORF">ZIOFF_048179</name>
</gene>
<reference evidence="7 8" key="1">
    <citation type="submission" date="2020-08" db="EMBL/GenBank/DDBJ databases">
        <title>Plant Genome Project.</title>
        <authorList>
            <person name="Zhang R.-G."/>
        </authorList>
    </citation>
    <scope>NUCLEOTIDE SEQUENCE [LARGE SCALE GENOMIC DNA]</scope>
    <source>
        <tissue evidence="7">Rhizome</tissue>
    </source>
</reference>
<dbReference type="AlphaFoldDB" id="A0A8J5KRY7"/>
<evidence type="ECO:0000313" key="8">
    <source>
        <dbReference type="Proteomes" id="UP000734854"/>
    </source>
</evidence>